<keyword evidence="4" id="KW-1185">Reference proteome</keyword>
<sequence length="393" mass="42412">MAQTVGAIDPSTVPGGSGGYEIHQKLRTKTVRLLKKEKYNEAIDILYNGSVSLLDMNEQGSGCDLAVYLLEVYGLAKTPVDDTSRDRLTTILGKTTAEFWRKKVILAAVKWSTTSSRPLGDAKLRLFIAELLVKDKQYFAAETHFIAACAQDTAGVPAFAAMLKHWNEVYSATMAKRDPHAPSADSVARVLAGTFALRGAIPLLIAKAPDAAHELLSTYIKQVTENNDALLLPVKPNPKEYQSPANGIASFSTKIYATANPTLNFVQNIVALACDAHHRSGPVADEIKAAWQHLIRQYMQESGTSGVDAYLYEFLSQISSIYFGMAPQRRNMDMLSSMFSNIMGGGAPAAGESAEPAVSIKQLPKPADADESDAAPAAPPASEADQLMDDEMD</sequence>
<name>A0AAF0JB41_9BASI</name>
<proteinExistence type="inferred from homology"/>
<reference evidence="3" key="1">
    <citation type="submission" date="2023-03" db="EMBL/GenBank/DDBJ databases">
        <title>Mating type loci evolution in Malassezia.</title>
        <authorList>
            <person name="Coelho M.A."/>
        </authorList>
    </citation>
    <scope>NUCLEOTIDE SEQUENCE</scope>
    <source>
        <strain evidence="3">CBS 9431</strain>
    </source>
</reference>
<dbReference type="EMBL" id="CP119963">
    <property type="protein sequence ID" value="WFD40512.1"/>
    <property type="molecule type" value="Genomic_DNA"/>
</dbReference>
<dbReference type="GO" id="GO:0005829">
    <property type="term" value="C:cytosol"/>
    <property type="evidence" value="ECO:0007669"/>
    <property type="project" value="TreeGrafter"/>
</dbReference>
<dbReference type="GO" id="GO:0045048">
    <property type="term" value="P:protein insertion into ER membrane"/>
    <property type="evidence" value="ECO:0007669"/>
    <property type="project" value="InterPro"/>
</dbReference>
<dbReference type="AlphaFoldDB" id="A0AAF0JB41"/>
<dbReference type="PANTHER" id="PTHR12875">
    <property type="entry name" value="GOLGI TO ER TRAFFIC PROTEIN 4 HOMOLOG"/>
    <property type="match status" value="1"/>
</dbReference>
<evidence type="ECO:0000256" key="2">
    <source>
        <dbReference type="SAM" id="MobiDB-lite"/>
    </source>
</evidence>
<accession>A0AAF0JB41</accession>
<dbReference type="GeneID" id="85227149"/>
<evidence type="ECO:0008006" key="5">
    <source>
        <dbReference type="Google" id="ProtNLM"/>
    </source>
</evidence>
<dbReference type="InterPro" id="IPR007317">
    <property type="entry name" value="GET4"/>
</dbReference>
<dbReference type="RefSeq" id="XP_060123409.1">
    <property type="nucleotide sequence ID" value="XM_060267426.1"/>
</dbReference>
<feature type="region of interest" description="Disordered" evidence="2">
    <location>
        <begin position="349"/>
        <end position="393"/>
    </location>
</feature>
<dbReference type="Proteomes" id="UP001217754">
    <property type="component" value="Chromosome 6"/>
</dbReference>
<feature type="compositionally biased region" description="Low complexity" evidence="2">
    <location>
        <begin position="374"/>
        <end position="385"/>
    </location>
</feature>
<comment type="similarity">
    <text evidence="1">Belongs to the GET4 family.</text>
</comment>
<evidence type="ECO:0000313" key="4">
    <source>
        <dbReference type="Proteomes" id="UP001217754"/>
    </source>
</evidence>
<organism evidence="3 4">
    <name type="scientific">Malassezia japonica</name>
    <dbReference type="NCBI Taxonomy" id="223818"/>
    <lineage>
        <taxon>Eukaryota</taxon>
        <taxon>Fungi</taxon>
        <taxon>Dikarya</taxon>
        <taxon>Basidiomycota</taxon>
        <taxon>Ustilaginomycotina</taxon>
        <taxon>Malasseziomycetes</taxon>
        <taxon>Malasseziales</taxon>
        <taxon>Malasseziaceae</taxon>
        <taxon>Malassezia</taxon>
    </lineage>
</organism>
<dbReference type="Gene3D" id="1.25.40.10">
    <property type="entry name" value="Tetratricopeptide repeat domain"/>
    <property type="match status" value="1"/>
</dbReference>
<dbReference type="PANTHER" id="PTHR12875:SF0">
    <property type="entry name" value="GOLGI TO ER TRAFFIC PROTEIN 4 HOMOLOG"/>
    <property type="match status" value="1"/>
</dbReference>
<dbReference type="Pfam" id="PF04190">
    <property type="entry name" value="GET4"/>
    <property type="match status" value="1"/>
</dbReference>
<evidence type="ECO:0000313" key="3">
    <source>
        <dbReference type="EMBL" id="WFD40512.1"/>
    </source>
</evidence>
<gene>
    <name evidence="3" type="ORF">MJAP1_003498</name>
</gene>
<protein>
    <recommendedName>
        <fullName evidence="5">Golgi to ER traffic protein 4</fullName>
    </recommendedName>
</protein>
<evidence type="ECO:0000256" key="1">
    <source>
        <dbReference type="ARBA" id="ARBA00005351"/>
    </source>
</evidence>
<dbReference type="InterPro" id="IPR011990">
    <property type="entry name" value="TPR-like_helical_dom_sf"/>
</dbReference>